<dbReference type="PANTHER" id="PTHR11750:SF26">
    <property type="entry name" value="PROTEIN N-TERMINAL AMIDASE"/>
    <property type="match status" value="1"/>
</dbReference>
<organism evidence="2 3">
    <name type="scientific">Staphylotrichum tortipilum</name>
    <dbReference type="NCBI Taxonomy" id="2831512"/>
    <lineage>
        <taxon>Eukaryota</taxon>
        <taxon>Fungi</taxon>
        <taxon>Dikarya</taxon>
        <taxon>Ascomycota</taxon>
        <taxon>Pezizomycotina</taxon>
        <taxon>Sordariomycetes</taxon>
        <taxon>Sordariomycetidae</taxon>
        <taxon>Sordariales</taxon>
        <taxon>Chaetomiaceae</taxon>
        <taxon>Staphylotrichum</taxon>
    </lineage>
</organism>
<dbReference type="Gene3D" id="3.60.110.10">
    <property type="entry name" value="Carbon-nitrogen hydrolase"/>
    <property type="match status" value="1"/>
</dbReference>
<dbReference type="EMBL" id="MU855542">
    <property type="protein sequence ID" value="KAK3901965.1"/>
    <property type="molecule type" value="Genomic_DNA"/>
</dbReference>
<reference evidence="2" key="2">
    <citation type="submission" date="2023-05" db="EMBL/GenBank/DDBJ databases">
        <authorList>
            <consortium name="Lawrence Berkeley National Laboratory"/>
            <person name="Steindorff A."/>
            <person name="Hensen N."/>
            <person name="Bonometti L."/>
            <person name="Westerberg I."/>
            <person name="Brannstrom I.O."/>
            <person name="Guillou S."/>
            <person name="Cros-Aarteil S."/>
            <person name="Calhoun S."/>
            <person name="Haridas S."/>
            <person name="Kuo A."/>
            <person name="Mondo S."/>
            <person name="Pangilinan J."/>
            <person name="Riley R."/>
            <person name="Labutti K."/>
            <person name="Andreopoulos B."/>
            <person name="Lipzen A."/>
            <person name="Chen C."/>
            <person name="Yanf M."/>
            <person name="Daum C."/>
            <person name="Ng V."/>
            <person name="Clum A."/>
            <person name="Ohm R."/>
            <person name="Martin F."/>
            <person name="Silar P."/>
            <person name="Natvig D."/>
            <person name="Lalanne C."/>
            <person name="Gautier V."/>
            <person name="Ament-Velasquez S.L."/>
            <person name="Kruys A."/>
            <person name="Hutchinson M.I."/>
            <person name="Powell A.J."/>
            <person name="Barry K."/>
            <person name="Miller A.N."/>
            <person name="Grigoriev I.V."/>
            <person name="Debuchy R."/>
            <person name="Gladieux P."/>
            <person name="Thoren M.H."/>
            <person name="Johannesson H."/>
        </authorList>
    </citation>
    <scope>NUCLEOTIDE SEQUENCE</scope>
    <source>
        <strain evidence="2">CBS 103.79</strain>
    </source>
</reference>
<evidence type="ECO:0000313" key="2">
    <source>
        <dbReference type="EMBL" id="KAK3901965.1"/>
    </source>
</evidence>
<sequence length="336" mass="37509">MRLACLQFASQVGDTDNNLSRADAIIDGASLDELDRLDLLVLPELAFTGYNFKSLEHISPHLEDDESRISYLWARKTALDHGCTVVVGYPEKVDAECPASPQHYNSALIVDGEGYAVGNYRKSLLHCTDETWAHKSSEGFFRRELPRLGNVCLGISTDVNPASLETAWDAFEFGIYIVEAQANVVILTMAWHRRDPILLERHPQEPDVDTLVYWVQRLEPIIRADREGEVIVVFCNKTGAEEDAIYTGTSAIIGIRQGEIFVYGVLGRGVADLLIVDTDCPPSEELKRRDCVVAEIAETIISSFQQYKAVVSDPEQESVYSQFEDDSSQEIMVGFL</sequence>
<dbReference type="GO" id="GO:0008418">
    <property type="term" value="F:protein-N-terminal asparagine amidohydrolase activity"/>
    <property type="evidence" value="ECO:0007669"/>
    <property type="project" value="InterPro"/>
</dbReference>
<protein>
    <submittedName>
        <fullName evidence="2">Carbon-nitrogen hydrolase</fullName>
    </submittedName>
</protein>
<dbReference type="InterPro" id="IPR039703">
    <property type="entry name" value="Nta1"/>
</dbReference>
<dbReference type="SUPFAM" id="SSF56317">
    <property type="entry name" value="Carbon-nitrogen hydrolase"/>
    <property type="match status" value="1"/>
</dbReference>
<gene>
    <name evidence="2" type="ORF">C8A05DRAFT_44510</name>
</gene>
<keyword evidence="3" id="KW-1185">Reference proteome</keyword>
<dbReference type="InterPro" id="IPR003010">
    <property type="entry name" value="C-N_Hydrolase"/>
</dbReference>
<dbReference type="Pfam" id="PF00795">
    <property type="entry name" value="CN_hydrolase"/>
    <property type="match status" value="1"/>
</dbReference>
<accession>A0AAN6MK20</accession>
<dbReference type="InterPro" id="IPR036526">
    <property type="entry name" value="C-N_Hydrolase_sf"/>
</dbReference>
<feature type="domain" description="CN hydrolase" evidence="1">
    <location>
        <begin position="1"/>
        <end position="280"/>
    </location>
</feature>
<dbReference type="AlphaFoldDB" id="A0AAN6MK20"/>
<evidence type="ECO:0000259" key="1">
    <source>
        <dbReference type="PROSITE" id="PS50263"/>
    </source>
</evidence>
<keyword evidence="2" id="KW-0378">Hydrolase</keyword>
<dbReference type="GO" id="GO:0070773">
    <property type="term" value="F:protein-N-terminal glutamine amidohydrolase activity"/>
    <property type="evidence" value="ECO:0007669"/>
    <property type="project" value="InterPro"/>
</dbReference>
<comment type="caution">
    <text evidence="2">The sequence shown here is derived from an EMBL/GenBank/DDBJ whole genome shotgun (WGS) entry which is preliminary data.</text>
</comment>
<reference evidence="2" key="1">
    <citation type="journal article" date="2023" name="Mol. Phylogenet. Evol.">
        <title>Genome-scale phylogeny and comparative genomics of the fungal order Sordariales.</title>
        <authorList>
            <person name="Hensen N."/>
            <person name="Bonometti L."/>
            <person name="Westerberg I."/>
            <person name="Brannstrom I.O."/>
            <person name="Guillou S."/>
            <person name="Cros-Aarteil S."/>
            <person name="Calhoun S."/>
            <person name="Haridas S."/>
            <person name="Kuo A."/>
            <person name="Mondo S."/>
            <person name="Pangilinan J."/>
            <person name="Riley R."/>
            <person name="LaButti K."/>
            <person name="Andreopoulos B."/>
            <person name="Lipzen A."/>
            <person name="Chen C."/>
            <person name="Yan M."/>
            <person name="Daum C."/>
            <person name="Ng V."/>
            <person name="Clum A."/>
            <person name="Steindorff A."/>
            <person name="Ohm R.A."/>
            <person name="Martin F."/>
            <person name="Silar P."/>
            <person name="Natvig D.O."/>
            <person name="Lalanne C."/>
            <person name="Gautier V."/>
            <person name="Ament-Velasquez S.L."/>
            <person name="Kruys A."/>
            <person name="Hutchinson M.I."/>
            <person name="Powell A.J."/>
            <person name="Barry K."/>
            <person name="Miller A.N."/>
            <person name="Grigoriev I.V."/>
            <person name="Debuchy R."/>
            <person name="Gladieux P."/>
            <person name="Hiltunen Thoren M."/>
            <person name="Johannesson H."/>
        </authorList>
    </citation>
    <scope>NUCLEOTIDE SEQUENCE</scope>
    <source>
        <strain evidence="2">CBS 103.79</strain>
    </source>
</reference>
<dbReference type="Proteomes" id="UP001303889">
    <property type="component" value="Unassembled WGS sequence"/>
</dbReference>
<dbReference type="PROSITE" id="PS50263">
    <property type="entry name" value="CN_HYDROLASE"/>
    <property type="match status" value="1"/>
</dbReference>
<name>A0AAN6MK20_9PEZI</name>
<proteinExistence type="predicted"/>
<dbReference type="GO" id="GO:0030163">
    <property type="term" value="P:protein catabolic process"/>
    <property type="evidence" value="ECO:0007669"/>
    <property type="project" value="TreeGrafter"/>
</dbReference>
<dbReference type="PANTHER" id="PTHR11750">
    <property type="entry name" value="PROTEIN N-TERMINAL AMIDASE"/>
    <property type="match status" value="1"/>
</dbReference>
<evidence type="ECO:0000313" key="3">
    <source>
        <dbReference type="Proteomes" id="UP001303889"/>
    </source>
</evidence>